<reference evidence="2 3" key="1">
    <citation type="submission" date="2019-05" db="EMBL/GenBank/DDBJ databases">
        <title>Another draft genome of Portunus trituberculatus and its Hox gene families provides insights of decapod evolution.</title>
        <authorList>
            <person name="Jeong J.-H."/>
            <person name="Song I."/>
            <person name="Kim S."/>
            <person name="Choi T."/>
            <person name="Kim D."/>
            <person name="Ryu S."/>
            <person name="Kim W."/>
        </authorList>
    </citation>
    <scope>NUCLEOTIDE SEQUENCE [LARGE SCALE GENOMIC DNA]</scope>
    <source>
        <tissue evidence="2">Muscle</tissue>
    </source>
</reference>
<protein>
    <submittedName>
        <fullName evidence="2">Uncharacterized protein</fullName>
    </submittedName>
</protein>
<keyword evidence="3" id="KW-1185">Reference proteome</keyword>
<name>A0A5B7IVY5_PORTR</name>
<feature type="region of interest" description="Disordered" evidence="1">
    <location>
        <begin position="45"/>
        <end position="70"/>
    </location>
</feature>
<accession>A0A5B7IVY5</accession>
<evidence type="ECO:0000313" key="3">
    <source>
        <dbReference type="Proteomes" id="UP000324222"/>
    </source>
</evidence>
<sequence length="120" mass="13224">MTLTPSATDKSHHTLSHLHSHHHPPHLYIITHSLILTTTSFNPYNVSDARQPPPLHLPSPHSTTQHHSTSHPRLYIMAHSLIHTTTSFTLTTSQTTTLSSCIPLPSSPTLSLSLPQHCSP</sequence>
<dbReference type="Proteomes" id="UP000324222">
    <property type="component" value="Unassembled WGS sequence"/>
</dbReference>
<gene>
    <name evidence="2" type="ORF">E2C01_079102</name>
</gene>
<proteinExistence type="predicted"/>
<evidence type="ECO:0000256" key="1">
    <source>
        <dbReference type="SAM" id="MobiDB-lite"/>
    </source>
</evidence>
<comment type="caution">
    <text evidence="2">The sequence shown here is derived from an EMBL/GenBank/DDBJ whole genome shotgun (WGS) entry which is preliminary data.</text>
</comment>
<feature type="compositionally biased region" description="Low complexity" evidence="1">
    <location>
        <begin position="58"/>
        <end position="67"/>
    </location>
</feature>
<organism evidence="2 3">
    <name type="scientific">Portunus trituberculatus</name>
    <name type="common">Swimming crab</name>
    <name type="synonym">Neptunus trituberculatus</name>
    <dbReference type="NCBI Taxonomy" id="210409"/>
    <lineage>
        <taxon>Eukaryota</taxon>
        <taxon>Metazoa</taxon>
        <taxon>Ecdysozoa</taxon>
        <taxon>Arthropoda</taxon>
        <taxon>Crustacea</taxon>
        <taxon>Multicrustacea</taxon>
        <taxon>Malacostraca</taxon>
        <taxon>Eumalacostraca</taxon>
        <taxon>Eucarida</taxon>
        <taxon>Decapoda</taxon>
        <taxon>Pleocyemata</taxon>
        <taxon>Brachyura</taxon>
        <taxon>Eubrachyura</taxon>
        <taxon>Portunoidea</taxon>
        <taxon>Portunidae</taxon>
        <taxon>Portuninae</taxon>
        <taxon>Portunus</taxon>
    </lineage>
</organism>
<dbReference type="EMBL" id="VSRR010065264">
    <property type="protein sequence ID" value="MPC84364.1"/>
    <property type="molecule type" value="Genomic_DNA"/>
</dbReference>
<evidence type="ECO:0000313" key="2">
    <source>
        <dbReference type="EMBL" id="MPC84364.1"/>
    </source>
</evidence>
<dbReference type="AlphaFoldDB" id="A0A5B7IVY5"/>